<evidence type="ECO:0000256" key="9">
    <source>
        <dbReference type="SAM" id="SignalP"/>
    </source>
</evidence>
<keyword evidence="6" id="KW-0472">Membrane</keyword>
<gene>
    <name evidence="10" type="ORF">HCU67_07210</name>
</gene>
<dbReference type="PANTHER" id="PTHR30026:SF20">
    <property type="entry name" value="OUTER MEMBRANE PROTEIN TOLC"/>
    <property type="match status" value="1"/>
</dbReference>
<keyword evidence="4" id="KW-1134">Transmembrane beta strand</keyword>
<sequence>MRVLFLFVSLIFIQNLIAQDNLLSKQEAIDKVLQNNFGVKIAQNNVAIAENNKSLLNSNFLPSITGSAGANYQRDDSTFEFPGQFLFDQETGEVLLDDAGNPVPRPDTNLYKAEAQRYNARVTVDYLLFDGLGRIFDLKRLKEEYNLSELQARETVETSIVQLFSIYYEVARISENIDVLAETYANTQERLDRAEYAFEYGQNNKLDVLNAEVDLVNDSISLMTERQLIKNTLRDLNVVMNTDLESTFKVDTTVVFIDPIDLDTFFKDAEENNVSLLQAKTNMSINDYTLKSAKSVFLPTVGLSGFYGWNLNQNAPGAFFPGVNVNNTRNFGLGATLTWNIFDGGRGITQVKNAKILLDSQDLAQQQLLQQVRRDISNARGNYENSLRVYRLQEQNVITASDNFERSNERYKLGQITSVELRQAQINLLNAETSKNQAKYTAKLAELQYLQQVGQLLNVPF</sequence>
<accession>A0ABX1GRR5</accession>
<dbReference type="PANTHER" id="PTHR30026">
    <property type="entry name" value="OUTER MEMBRANE PROTEIN TOLC"/>
    <property type="match status" value="1"/>
</dbReference>
<dbReference type="Pfam" id="PF02321">
    <property type="entry name" value="OEP"/>
    <property type="match status" value="2"/>
</dbReference>
<evidence type="ECO:0000256" key="5">
    <source>
        <dbReference type="ARBA" id="ARBA00022692"/>
    </source>
</evidence>
<evidence type="ECO:0000256" key="2">
    <source>
        <dbReference type="ARBA" id="ARBA00007613"/>
    </source>
</evidence>
<keyword evidence="7" id="KW-0998">Cell outer membrane</keyword>
<dbReference type="SUPFAM" id="SSF56954">
    <property type="entry name" value="Outer membrane efflux proteins (OEP)"/>
    <property type="match status" value="1"/>
</dbReference>
<reference evidence="10 11" key="1">
    <citation type="submission" date="2020-04" db="EMBL/GenBank/DDBJ databases">
        <authorList>
            <person name="Yoon J."/>
        </authorList>
    </citation>
    <scope>NUCLEOTIDE SEQUENCE [LARGE SCALE GENOMIC DNA]</scope>
    <source>
        <strain evidence="10 11">DJ-13</strain>
    </source>
</reference>
<evidence type="ECO:0000313" key="10">
    <source>
        <dbReference type="EMBL" id="NKI31731.1"/>
    </source>
</evidence>
<dbReference type="InterPro" id="IPR003423">
    <property type="entry name" value="OMP_efflux"/>
</dbReference>
<keyword evidence="11" id="KW-1185">Reference proteome</keyword>
<dbReference type="Proteomes" id="UP000718451">
    <property type="component" value="Unassembled WGS sequence"/>
</dbReference>
<comment type="similarity">
    <text evidence="2">Belongs to the outer membrane factor (OMF) (TC 1.B.17) family.</text>
</comment>
<evidence type="ECO:0000256" key="1">
    <source>
        <dbReference type="ARBA" id="ARBA00004442"/>
    </source>
</evidence>
<evidence type="ECO:0000256" key="3">
    <source>
        <dbReference type="ARBA" id="ARBA00022448"/>
    </source>
</evidence>
<comment type="caution">
    <text evidence="10">The sequence shown here is derived from an EMBL/GenBank/DDBJ whole genome shotgun (WGS) entry which is preliminary data.</text>
</comment>
<name>A0ABX1GRR5_9FLAO</name>
<keyword evidence="8" id="KW-0175">Coiled coil</keyword>
<evidence type="ECO:0000256" key="6">
    <source>
        <dbReference type="ARBA" id="ARBA00023136"/>
    </source>
</evidence>
<comment type="subcellular location">
    <subcellularLocation>
        <location evidence="1">Cell outer membrane</location>
    </subcellularLocation>
</comment>
<proteinExistence type="inferred from homology"/>
<protein>
    <submittedName>
        <fullName evidence="10">TolC family protein</fullName>
    </submittedName>
</protein>
<dbReference type="InterPro" id="IPR051906">
    <property type="entry name" value="TolC-like"/>
</dbReference>
<dbReference type="RefSeq" id="WP_168551884.1">
    <property type="nucleotide sequence ID" value="NZ_JAAWWL010000001.1"/>
</dbReference>
<dbReference type="Gene3D" id="1.20.1600.10">
    <property type="entry name" value="Outer membrane efflux proteins (OEP)"/>
    <property type="match status" value="1"/>
</dbReference>
<dbReference type="EMBL" id="JAAWWL010000001">
    <property type="protein sequence ID" value="NKI31731.1"/>
    <property type="molecule type" value="Genomic_DNA"/>
</dbReference>
<evidence type="ECO:0000256" key="4">
    <source>
        <dbReference type="ARBA" id="ARBA00022452"/>
    </source>
</evidence>
<evidence type="ECO:0000313" key="11">
    <source>
        <dbReference type="Proteomes" id="UP000718451"/>
    </source>
</evidence>
<keyword evidence="9" id="KW-0732">Signal</keyword>
<feature type="coiled-coil region" evidence="8">
    <location>
        <begin position="138"/>
        <end position="197"/>
    </location>
</feature>
<keyword evidence="3" id="KW-0813">Transport</keyword>
<feature type="signal peptide" evidence="9">
    <location>
        <begin position="1"/>
        <end position="18"/>
    </location>
</feature>
<keyword evidence="5" id="KW-0812">Transmembrane</keyword>
<evidence type="ECO:0000256" key="8">
    <source>
        <dbReference type="SAM" id="Coils"/>
    </source>
</evidence>
<organism evidence="10 11">
    <name type="scientific">Croceivirga thetidis</name>
    <dbReference type="NCBI Taxonomy" id="2721623"/>
    <lineage>
        <taxon>Bacteria</taxon>
        <taxon>Pseudomonadati</taxon>
        <taxon>Bacteroidota</taxon>
        <taxon>Flavobacteriia</taxon>
        <taxon>Flavobacteriales</taxon>
        <taxon>Flavobacteriaceae</taxon>
        <taxon>Croceivirga</taxon>
    </lineage>
</organism>
<evidence type="ECO:0000256" key="7">
    <source>
        <dbReference type="ARBA" id="ARBA00023237"/>
    </source>
</evidence>
<feature type="chain" id="PRO_5046678721" evidence="9">
    <location>
        <begin position="19"/>
        <end position="461"/>
    </location>
</feature>